<keyword evidence="2" id="KW-1185">Reference proteome</keyword>
<dbReference type="EMBL" id="JAPDRQ010000343">
    <property type="protein sequence ID" value="KAJ9650429.1"/>
    <property type="molecule type" value="Genomic_DNA"/>
</dbReference>
<evidence type="ECO:0000313" key="1">
    <source>
        <dbReference type="EMBL" id="KAJ9650429.1"/>
    </source>
</evidence>
<gene>
    <name evidence="1" type="primary">MTC6</name>
    <name evidence="1" type="ORF">H2198_010271</name>
</gene>
<organism evidence="1 2">
    <name type="scientific">Neophaeococcomyces mojaviensis</name>
    <dbReference type="NCBI Taxonomy" id="3383035"/>
    <lineage>
        <taxon>Eukaryota</taxon>
        <taxon>Fungi</taxon>
        <taxon>Dikarya</taxon>
        <taxon>Ascomycota</taxon>
        <taxon>Pezizomycotina</taxon>
        <taxon>Eurotiomycetes</taxon>
        <taxon>Chaetothyriomycetidae</taxon>
        <taxon>Chaetothyriales</taxon>
        <taxon>Chaetothyriales incertae sedis</taxon>
        <taxon>Neophaeococcomyces</taxon>
    </lineage>
</organism>
<sequence>MSLDFDPASKTTPNGTWDTTFLSDRDVSSQVPINFVPHPGVYVTAACFGNNIFNDDGIQDCLSNLLSSQIRRYVIDLYWDTTNRRFGLCPVEIPNLSSNASQVATSEGSIVAATSLASGDIEGRQVTSSVTSNATIASGQVTSTTNAPTATYSIIATNGDSQMFQLGPYRCSNTLTLASITSIFSSYLTNTANTLEAKILLWTLNLHVASTWEAPNSPRDSLSPSQLPATGEYVGSHLDSVSNLLYTPGTLLSDRSNLNSSWFRRGNPNDLPLTSYFHTLAKTNGDVETDDGWPSENYIQVAKGKRLLVGFGDFDPGLANYNTTTDSERIYPSNYLSSPQQVSWLSNGELSQGCFYNANEYTVGEVNNSWAVTAINSTNPPNLSYAADNLTTCGISQILNTTINSITADTVPDPYQDFGNQAIFSWTYGEPQNDSSAGPNTKSKFRCALMVSNDTYRGHWRVEYCSNKYRAICREANSPYQWRISGFTVPYDRGDSACMGNSSFDVPRTGLENSYLYNKILHDAQDDPSLLNGVWINFNSLAVENCWITTGVNGSCPYYQTSDATHSRQILIPTIAALIVLILTVLTILVKCSANARDSRKRRRGEGGWDYEGVPS</sequence>
<name>A0ACC2ZS49_9EURO</name>
<comment type="caution">
    <text evidence="1">The sequence shown here is derived from an EMBL/GenBank/DDBJ whole genome shotgun (WGS) entry which is preliminary data.</text>
</comment>
<reference evidence="1" key="1">
    <citation type="submission" date="2022-10" db="EMBL/GenBank/DDBJ databases">
        <title>Culturing micro-colonial fungi from biological soil crusts in the Mojave desert and describing Neophaeococcomyces mojavensis, and introducing the new genera and species Taxawa tesnikishii.</title>
        <authorList>
            <person name="Kurbessoian T."/>
            <person name="Stajich J.E."/>
        </authorList>
    </citation>
    <scope>NUCLEOTIDE SEQUENCE</scope>
    <source>
        <strain evidence="1">JES_112</strain>
    </source>
</reference>
<accession>A0ACC2ZS49</accession>
<protein>
    <submittedName>
        <fullName evidence="1">Maintenance of telomere capping protein 6</fullName>
    </submittedName>
</protein>
<proteinExistence type="predicted"/>
<dbReference type="Proteomes" id="UP001172386">
    <property type="component" value="Unassembled WGS sequence"/>
</dbReference>
<evidence type="ECO:0000313" key="2">
    <source>
        <dbReference type="Proteomes" id="UP001172386"/>
    </source>
</evidence>